<keyword evidence="6" id="KW-0735">Signal-anchor</keyword>
<evidence type="ECO:0000256" key="5">
    <source>
        <dbReference type="ARBA" id="ARBA00022692"/>
    </source>
</evidence>
<dbReference type="InterPro" id="IPR022751">
    <property type="entry name" value="Alpha_mannosyltransferase"/>
</dbReference>
<dbReference type="SUPFAM" id="SSF53448">
    <property type="entry name" value="Nucleotide-diphospho-sugar transferases"/>
    <property type="match status" value="1"/>
</dbReference>
<evidence type="ECO:0000313" key="11">
    <source>
        <dbReference type="Proteomes" id="UP000193560"/>
    </source>
</evidence>
<dbReference type="Gene3D" id="3.90.550.10">
    <property type="entry name" value="Spore Coat Polysaccharide Biosynthesis Protein SpsA, Chain A"/>
    <property type="match status" value="1"/>
</dbReference>
<evidence type="ECO:0000256" key="1">
    <source>
        <dbReference type="ARBA" id="ARBA00004606"/>
    </source>
</evidence>
<keyword evidence="5" id="KW-0812">Transmembrane</keyword>
<dbReference type="EMBL" id="MCGE01000032">
    <property type="protein sequence ID" value="ORZ08186.1"/>
    <property type="molecule type" value="Genomic_DNA"/>
</dbReference>
<keyword evidence="8" id="KW-0472">Membrane</keyword>
<keyword evidence="9" id="KW-0325">Glycoprotein</keyword>
<dbReference type="GO" id="GO:0000033">
    <property type="term" value="F:alpha-1,3-mannosyltransferase activity"/>
    <property type="evidence" value="ECO:0007669"/>
    <property type="project" value="TreeGrafter"/>
</dbReference>
<gene>
    <name evidence="10" type="ORF">BCR42DRAFT_335826</name>
</gene>
<dbReference type="OrthoDB" id="430354at2759"/>
<keyword evidence="3 10" id="KW-0328">Glycosyltransferase</keyword>
<dbReference type="GO" id="GO:0016020">
    <property type="term" value="C:membrane"/>
    <property type="evidence" value="ECO:0007669"/>
    <property type="project" value="UniProtKB-SubCell"/>
</dbReference>
<keyword evidence="4 10" id="KW-0808">Transferase</keyword>
<dbReference type="Proteomes" id="UP000193560">
    <property type="component" value="Unassembled WGS sequence"/>
</dbReference>
<dbReference type="GO" id="GO:0005794">
    <property type="term" value="C:Golgi apparatus"/>
    <property type="evidence" value="ECO:0007669"/>
    <property type="project" value="TreeGrafter"/>
</dbReference>
<sequence>MTSQLRVFKTLYQYFDPLRAAEKDFTNDDTHKASWSLYTDLEQQLYSWIKPYWKDVFAINSINSTGIPETQQEKRGIVMCVGDDQFHFAIRTIQAIRDIFKSDLPIEIFAIDDDDLSSSKRQALVKKFDHISVHNIVDRINSEGTDFGGWSLKPFAILASRFEEVILMDADVYFFQSPNTLFDDAGYQATGTLFFYDRTLFGDWTLGRHWLESFLPSTSSLVPTLRWWKYQSAHEQESGVVVINKRRSLMGLLATCKINAKRERNEVSYKHIHGDKETFWIGYEMVQTPYAFVKTHGGVLGGLGDGGDPARVCGNILHLDAKQKPYWWNGGLLRDKNKWPDRYLLFTHYAQGENWDFETSCIKETNQIYEFSNKDKETARLFMKYDKELKKFDDIQ</sequence>
<keyword evidence="11" id="KW-1185">Reference proteome</keyword>
<dbReference type="AlphaFoldDB" id="A0A1X2I330"/>
<keyword evidence="7" id="KW-1133">Transmembrane helix</keyword>
<name>A0A1X2I330_9FUNG</name>
<comment type="caution">
    <text evidence="10">The sequence shown here is derived from an EMBL/GenBank/DDBJ whole genome shotgun (WGS) entry which is preliminary data.</text>
</comment>
<comment type="similarity">
    <text evidence="2">Belongs to the MNN1/MNT family.</text>
</comment>
<evidence type="ECO:0000313" key="10">
    <source>
        <dbReference type="EMBL" id="ORZ08186.1"/>
    </source>
</evidence>
<evidence type="ECO:0000256" key="7">
    <source>
        <dbReference type="ARBA" id="ARBA00022989"/>
    </source>
</evidence>
<evidence type="ECO:0000256" key="9">
    <source>
        <dbReference type="ARBA" id="ARBA00023180"/>
    </source>
</evidence>
<evidence type="ECO:0000256" key="2">
    <source>
        <dbReference type="ARBA" id="ARBA00009105"/>
    </source>
</evidence>
<dbReference type="PANTHER" id="PTHR31392">
    <property type="entry name" value="ALPHA-1,3-MANNOSYLTRANSFERASE MNN1-RELATED"/>
    <property type="match status" value="1"/>
</dbReference>
<evidence type="ECO:0000256" key="3">
    <source>
        <dbReference type="ARBA" id="ARBA00022676"/>
    </source>
</evidence>
<evidence type="ECO:0000256" key="4">
    <source>
        <dbReference type="ARBA" id="ARBA00022679"/>
    </source>
</evidence>
<accession>A0A1X2I330</accession>
<dbReference type="STRING" id="90262.A0A1X2I330"/>
<reference evidence="10 11" key="1">
    <citation type="submission" date="2016-07" db="EMBL/GenBank/DDBJ databases">
        <title>Pervasive Adenine N6-methylation of Active Genes in Fungi.</title>
        <authorList>
            <consortium name="DOE Joint Genome Institute"/>
            <person name="Mondo S.J."/>
            <person name="Dannebaum R.O."/>
            <person name="Kuo R.C."/>
            <person name="Labutti K."/>
            <person name="Haridas S."/>
            <person name="Kuo A."/>
            <person name="Salamov A."/>
            <person name="Ahrendt S.R."/>
            <person name="Lipzen A."/>
            <person name="Sullivan W."/>
            <person name="Andreopoulos W.B."/>
            <person name="Clum A."/>
            <person name="Lindquist E."/>
            <person name="Daum C."/>
            <person name="Ramamoorthy G.K."/>
            <person name="Gryganskyi A."/>
            <person name="Culley D."/>
            <person name="Magnuson J.K."/>
            <person name="James T.Y."/>
            <person name="O'Malley M.A."/>
            <person name="Stajich J.E."/>
            <person name="Spatafora J.W."/>
            <person name="Visel A."/>
            <person name="Grigoriev I.V."/>
        </authorList>
    </citation>
    <scope>NUCLEOTIDE SEQUENCE [LARGE SCALE GENOMIC DNA]</scope>
    <source>
        <strain evidence="10 11">NRRL 1336</strain>
    </source>
</reference>
<dbReference type="PANTHER" id="PTHR31392:SF1">
    <property type="entry name" value="ALPHA-1,3-MANNOSYLTRANSFERASE MNN1-RELATED"/>
    <property type="match status" value="1"/>
</dbReference>
<dbReference type="InterPro" id="IPR029044">
    <property type="entry name" value="Nucleotide-diphossugar_trans"/>
</dbReference>
<organism evidence="10 11">
    <name type="scientific">Absidia repens</name>
    <dbReference type="NCBI Taxonomy" id="90262"/>
    <lineage>
        <taxon>Eukaryota</taxon>
        <taxon>Fungi</taxon>
        <taxon>Fungi incertae sedis</taxon>
        <taxon>Mucoromycota</taxon>
        <taxon>Mucoromycotina</taxon>
        <taxon>Mucoromycetes</taxon>
        <taxon>Mucorales</taxon>
        <taxon>Cunninghamellaceae</taxon>
        <taxon>Absidia</taxon>
    </lineage>
</organism>
<protein>
    <submittedName>
        <fullName evidence="10">Mannosyltransferase putative-domain-containing protein</fullName>
    </submittedName>
</protein>
<evidence type="ECO:0000256" key="6">
    <source>
        <dbReference type="ARBA" id="ARBA00022968"/>
    </source>
</evidence>
<comment type="subcellular location">
    <subcellularLocation>
        <location evidence="1">Membrane</location>
        <topology evidence="1">Single-pass type II membrane protein</topology>
    </subcellularLocation>
</comment>
<dbReference type="GO" id="GO:0006493">
    <property type="term" value="P:protein O-linked glycosylation"/>
    <property type="evidence" value="ECO:0007669"/>
    <property type="project" value="TreeGrafter"/>
</dbReference>
<dbReference type="Pfam" id="PF11051">
    <property type="entry name" value="Mannosyl_trans3"/>
    <property type="match status" value="1"/>
</dbReference>
<evidence type="ECO:0000256" key="8">
    <source>
        <dbReference type="ARBA" id="ARBA00023136"/>
    </source>
</evidence>
<proteinExistence type="inferred from homology"/>